<dbReference type="SUPFAM" id="SSF50156">
    <property type="entry name" value="PDZ domain-like"/>
    <property type="match status" value="1"/>
</dbReference>
<dbReference type="Proteomes" id="UP001107558">
    <property type="component" value="Chromosome 2"/>
</dbReference>
<keyword evidence="3" id="KW-0479">Metal-binding</keyword>
<keyword evidence="7" id="KW-1185">Reference proteome</keyword>
<dbReference type="OrthoDB" id="44841at2759"/>
<dbReference type="SMART" id="SM00228">
    <property type="entry name" value="PDZ"/>
    <property type="match status" value="1"/>
</dbReference>
<evidence type="ECO:0000256" key="2">
    <source>
        <dbReference type="ARBA" id="ARBA00022490"/>
    </source>
</evidence>
<dbReference type="AlphaFoldDB" id="A0A9J6C3B0"/>
<dbReference type="Gene3D" id="2.30.42.10">
    <property type="match status" value="1"/>
</dbReference>
<comment type="subcellular location">
    <subcellularLocation>
        <location evidence="1">Cytoplasm</location>
    </subcellularLocation>
</comment>
<accession>A0A9J6C3B0</accession>
<evidence type="ECO:0000256" key="1">
    <source>
        <dbReference type="ARBA" id="ARBA00004496"/>
    </source>
</evidence>
<dbReference type="GO" id="GO:0003779">
    <property type="term" value="F:actin binding"/>
    <property type="evidence" value="ECO:0007669"/>
    <property type="project" value="TreeGrafter"/>
</dbReference>
<keyword evidence="2" id="KW-0963">Cytoplasm</keyword>
<evidence type="ECO:0000313" key="6">
    <source>
        <dbReference type="EMBL" id="KAG5676360.1"/>
    </source>
</evidence>
<dbReference type="PANTHER" id="PTHR24214:SF38">
    <property type="entry name" value="PDZ AND LIM DOMAIN PROTEIN ZASP-RELATED"/>
    <property type="match status" value="1"/>
</dbReference>
<reference evidence="6" key="1">
    <citation type="submission" date="2021-03" db="EMBL/GenBank/DDBJ databases">
        <title>Chromosome level genome of the anhydrobiotic midge Polypedilum vanderplanki.</title>
        <authorList>
            <person name="Yoshida Y."/>
            <person name="Kikawada T."/>
            <person name="Gusev O."/>
        </authorList>
    </citation>
    <scope>NUCLEOTIDE SEQUENCE</scope>
    <source>
        <strain evidence="6">NIAS01</strain>
        <tissue evidence="6">Whole body or cell culture</tissue>
    </source>
</reference>
<dbReference type="EMBL" id="JADBJN010000002">
    <property type="protein sequence ID" value="KAG5676360.1"/>
    <property type="molecule type" value="Genomic_DNA"/>
</dbReference>
<evidence type="ECO:0000259" key="5">
    <source>
        <dbReference type="PROSITE" id="PS50106"/>
    </source>
</evidence>
<dbReference type="GO" id="GO:0031941">
    <property type="term" value="C:filamentous actin"/>
    <property type="evidence" value="ECO:0007669"/>
    <property type="project" value="TreeGrafter"/>
</dbReference>
<dbReference type="GO" id="GO:0061061">
    <property type="term" value="P:muscle structure development"/>
    <property type="evidence" value="ECO:0007669"/>
    <property type="project" value="TreeGrafter"/>
</dbReference>
<feature type="region of interest" description="Disordered" evidence="4">
    <location>
        <begin position="218"/>
        <end position="268"/>
    </location>
</feature>
<feature type="compositionally biased region" description="Acidic residues" evidence="4">
    <location>
        <begin position="234"/>
        <end position="243"/>
    </location>
</feature>
<dbReference type="GO" id="GO:0005912">
    <property type="term" value="C:adherens junction"/>
    <property type="evidence" value="ECO:0007669"/>
    <property type="project" value="TreeGrafter"/>
</dbReference>
<evidence type="ECO:0000256" key="3">
    <source>
        <dbReference type="ARBA" id="ARBA00023038"/>
    </source>
</evidence>
<dbReference type="PANTHER" id="PTHR24214">
    <property type="entry name" value="PDZ AND LIM DOMAIN PROTEIN ZASP"/>
    <property type="match status" value="1"/>
</dbReference>
<sequence length="268" mass="30564">MPRVTFKIEKQPPMTTTTGNQASDNLEVFHGIGNTLGFDLTGGIDFSMPITIFHVKEGSRADNAGLKLGDSIVTINNVDTTNMTLQEANNVLEQASQQDVKLGVIKFDEVDESKPEKKPTIHEILLKGKRANPRLPFENQLNLPREAYIEKAEKKSWHPIVWPHPERIQTDMLATQKELPHKRVIRNLRRLLTEIADKPEERSAHIENLLLILPRGSADPLKVVRPKPEKKEGEEEDEEAEEEVVQKKEEEIEETATEDEEEEEEEEE</sequence>
<dbReference type="PROSITE" id="PS50106">
    <property type="entry name" value="PDZ"/>
    <property type="match status" value="1"/>
</dbReference>
<dbReference type="GO" id="GO:0051371">
    <property type="term" value="F:muscle alpha-actinin binding"/>
    <property type="evidence" value="ECO:0007669"/>
    <property type="project" value="TreeGrafter"/>
</dbReference>
<dbReference type="GO" id="GO:0030036">
    <property type="term" value="P:actin cytoskeleton organization"/>
    <property type="evidence" value="ECO:0007669"/>
    <property type="project" value="TreeGrafter"/>
</dbReference>
<organism evidence="6 7">
    <name type="scientific">Polypedilum vanderplanki</name>
    <name type="common">Sleeping chironomid midge</name>
    <dbReference type="NCBI Taxonomy" id="319348"/>
    <lineage>
        <taxon>Eukaryota</taxon>
        <taxon>Metazoa</taxon>
        <taxon>Ecdysozoa</taxon>
        <taxon>Arthropoda</taxon>
        <taxon>Hexapoda</taxon>
        <taxon>Insecta</taxon>
        <taxon>Pterygota</taxon>
        <taxon>Neoptera</taxon>
        <taxon>Endopterygota</taxon>
        <taxon>Diptera</taxon>
        <taxon>Nematocera</taxon>
        <taxon>Chironomoidea</taxon>
        <taxon>Chironomidae</taxon>
        <taxon>Chironominae</taxon>
        <taxon>Polypedilum</taxon>
        <taxon>Polypedilum</taxon>
    </lineage>
</organism>
<proteinExistence type="predicted"/>
<name>A0A9J6C3B0_POLVA</name>
<evidence type="ECO:0000313" key="7">
    <source>
        <dbReference type="Proteomes" id="UP001107558"/>
    </source>
</evidence>
<feature type="compositionally biased region" description="Acidic residues" evidence="4">
    <location>
        <begin position="251"/>
        <end position="268"/>
    </location>
</feature>
<dbReference type="InterPro" id="IPR001478">
    <property type="entry name" value="PDZ"/>
</dbReference>
<protein>
    <recommendedName>
        <fullName evidence="5">PDZ domain-containing protein</fullName>
    </recommendedName>
</protein>
<dbReference type="Pfam" id="PF00595">
    <property type="entry name" value="PDZ"/>
    <property type="match status" value="1"/>
</dbReference>
<feature type="domain" description="PDZ" evidence="5">
    <location>
        <begin position="25"/>
        <end position="97"/>
    </location>
</feature>
<comment type="caution">
    <text evidence="6">The sequence shown here is derived from an EMBL/GenBank/DDBJ whole genome shotgun (WGS) entry which is preliminary data.</text>
</comment>
<evidence type="ECO:0000256" key="4">
    <source>
        <dbReference type="SAM" id="MobiDB-lite"/>
    </source>
</evidence>
<keyword evidence="3" id="KW-0862">Zinc</keyword>
<dbReference type="GO" id="GO:0001725">
    <property type="term" value="C:stress fiber"/>
    <property type="evidence" value="ECO:0007669"/>
    <property type="project" value="TreeGrafter"/>
</dbReference>
<dbReference type="InterPro" id="IPR050604">
    <property type="entry name" value="PDZ-LIM_domain"/>
</dbReference>
<dbReference type="GO" id="GO:0030018">
    <property type="term" value="C:Z disc"/>
    <property type="evidence" value="ECO:0007669"/>
    <property type="project" value="TreeGrafter"/>
</dbReference>
<keyword evidence="3" id="KW-0440">LIM domain</keyword>
<dbReference type="InterPro" id="IPR036034">
    <property type="entry name" value="PDZ_sf"/>
</dbReference>
<gene>
    <name evidence="6" type="ORF">PVAND_006202</name>
</gene>